<dbReference type="InterPro" id="IPR036869">
    <property type="entry name" value="J_dom_sf"/>
</dbReference>
<evidence type="ECO:0000256" key="2">
    <source>
        <dbReference type="ARBA" id="ARBA00040158"/>
    </source>
</evidence>
<name>A0A8B8BCR7_CRAVI</name>
<evidence type="ECO:0000259" key="8">
    <source>
        <dbReference type="PROSITE" id="PS50076"/>
    </source>
</evidence>
<evidence type="ECO:0000256" key="1">
    <source>
        <dbReference type="ARBA" id="ARBA00023186"/>
    </source>
</evidence>
<dbReference type="Proteomes" id="UP000694844">
    <property type="component" value="Chromosome 8"/>
</dbReference>
<evidence type="ECO:0000313" key="10">
    <source>
        <dbReference type="RefSeq" id="XP_022300569.1"/>
    </source>
</evidence>
<gene>
    <name evidence="10" type="primary">LOC111108783</name>
</gene>
<evidence type="ECO:0000256" key="7">
    <source>
        <dbReference type="SAM" id="SignalP"/>
    </source>
</evidence>
<dbReference type="InterPro" id="IPR001623">
    <property type="entry name" value="DnaJ_domain"/>
</dbReference>
<dbReference type="Pfam" id="PF00226">
    <property type="entry name" value="DnaJ"/>
    <property type="match status" value="1"/>
</dbReference>
<proteinExistence type="predicted"/>
<dbReference type="PROSITE" id="PS50076">
    <property type="entry name" value="DNAJ_2"/>
    <property type="match status" value="1"/>
</dbReference>
<keyword evidence="9" id="KW-1185">Reference proteome</keyword>
<keyword evidence="7" id="KW-0732">Signal</keyword>
<dbReference type="GO" id="GO:0051787">
    <property type="term" value="F:misfolded protein binding"/>
    <property type="evidence" value="ECO:0007669"/>
    <property type="project" value="TreeGrafter"/>
</dbReference>
<dbReference type="SUPFAM" id="SSF46565">
    <property type="entry name" value="Chaperone J-domain"/>
    <property type="match status" value="1"/>
</dbReference>
<sequence>MKCENLFLLTALCGIWTVNLSLAKKDFYEILGVKKTATDKQIKRAFRKLAVKYHPDKNKDKDAQAKFLEIAKAYETLSDPEKRKQYDQFGDTSDQPQGQGGGGGGQPFTFNMNDFFQGFDEAFNAHQHGHHQHREGFTFHFGEGNSNQGNNRFFNFDDLFDDDDDDDGGDFFSFSPFGHQDMGFQYDDGDDFFGHAGHNRYDRAHNHNHHARHTHHRNMHNKMHHMHQNMHGNFGNMRGGNNMHMHSSGFHSSGGRTCRTVTQRIGNMVTTHTECS</sequence>
<evidence type="ECO:0000256" key="5">
    <source>
        <dbReference type="ARBA" id="ARBA00046365"/>
    </source>
</evidence>
<dbReference type="KEGG" id="cvn:111108783"/>
<dbReference type="AlphaFoldDB" id="A0A8B8BCR7"/>
<dbReference type="PRINTS" id="PR00625">
    <property type="entry name" value="JDOMAIN"/>
</dbReference>
<keyword evidence="1" id="KW-0143">Chaperone</keyword>
<comment type="subunit">
    <text evidence="5">Interacts with HSPA5/BiP; interaction is direct. Interacts with ERN1/IRE1 (via the luminal region). Interacts with DERL1.</text>
</comment>
<dbReference type="GO" id="GO:0051087">
    <property type="term" value="F:protein-folding chaperone binding"/>
    <property type="evidence" value="ECO:0007669"/>
    <property type="project" value="TreeGrafter"/>
</dbReference>
<comment type="function">
    <text evidence="4">Co-chaperone for Hsp70 protein HSPA5/BiP that acts as a key repressor of the ERN1/IRE1-mediated unfolded protein response (UPR). J domain-containing co-chaperones stimulate the ATPase activity of Hsp70 proteins and are required for efficient substrate recognition by Hsp70 proteins. In the unstressed endoplasmic reticulum, interacts with the luminal region of ERN1/IRE1 and selectively recruits HSPA5/BiP: HSPA5/BiP disrupts the dimerization of the active ERN1/IRE1 luminal region, thereby inactivating ERN1/IRE1. Also involved in endoplasmic reticulum-associated degradation (ERAD) of misfolded proteins. Required for survival of B-cell progenitors and normal antibody production.</text>
</comment>
<dbReference type="CDD" id="cd06257">
    <property type="entry name" value="DnaJ"/>
    <property type="match status" value="1"/>
</dbReference>
<dbReference type="GO" id="GO:0036503">
    <property type="term" value="P:ERAD pathway"/>
    <property type="evidence" value="ECO:0007669"/>
    <property type="project" value="TreeGrafter"/>
</dbReference>
<evidence type="ECO:0000313" key="9">
    <source>
        <dbReference type="Proteomes" id="UP000694844"/>
    </source>
</evidence>
<feature type="region of interest" description="Disordered" evidence="6">
    <location>
        <begin position="83"/>
        <end position="107"/>
    </location>
</feature>
<evidence type="ECO:0000256" key="6">
    <source>
        <dbReference type="SAM" id="MobiDB-lite"/>
    </source>
</evidence>
<organism evidence="9 10">
    <name type="scientific">Crassostrea virginica</name>
    <name type="common">Eastern oyster</name>
    <dbReference type="NCBI Taxonomy" id="6565"/>
    <lineage>
        <taxon>Eukaryota</taxon>
        <taxon>Metazoa</taxon>
        <taxon>Spiralia</taxon>
        <taxon>Lophotrochozoa</taxon>
        <taxon>Mollusca</taxon>
        <taxon>Bivalvia</taxon>
        <taxon>Autobranchia</taxon>
        <taxon>Pteriomorphia</taxon>
        <taxon>Ostreida</taxon>
        <taxon>Ostreoidea</taxon>
        <taxon>Ostreidae</taxon>
        <taxon>Crassostrea</taxon>
    </lineage>
</organism>
<dbReference type="InterPro" id="IPR051948">
    <property type="entry name" value="Hsp70_co-chaperone_J-domain"/>
</dbReference>
<dbReference type="GO" id="GO:0005783">
    <property type="term" value="C:endoplasmic reticulum"/>
    <property type="evidence" value="ECO:0007669"/>
    <property type="project" value="TreeGrafter"/>
</dbReference>
<dbReference type="OrthoDB" id="10250354at2759"/>
<protein>
    <recommendedName>
        <fullName evidence="2">DnaJ homolog subfamily B member 9</fullName>
    </recommendedName>
    <alternativeName>
        <fullName evidence="3">Endoplasmic reticulum DNA J domain-containing protein 4</fullName>
    </alternativeName>
</protein>
<dbReference type="PANTHER" id="PTHR44360">
    <property type="entry name" value="DNAJ HOMOLOG SUBFAMILY B MEMBER 9"/>
    <property type="match status" value="1"/>
</dbReference>
<evidence type="ECO:0000256" key="3">
    <source>
        <dbReference type="ARBA" id="ARBA00041533"/>
    </source>
</evidence>
<dbReference type="PANTHER" id="PTHR44360:SF1">
    <property type="entry name" value="DNAJ HOMOLOG SUBFAMILY B MEMBER 9"/>
    <property type="match status" value="1"/>
</dbReference>
<feature type="signal peptide" evidence="7">
    <location>
        <begin position="1"/>
        <end position="23"/>
    </location>
</feature>
<feature type="chain" id="PRO_5034176898" description="DnaJ homolog subfamily B member 9" evidence="7">
    <location>
        <begin position="24"/>
        <end position="276"/>
    </location>
</feature>
<feature type="domain" description="J" evidence="8">
    <location>
        <begin position="26"/>
        <end position="90"/>
    </location>
</feature>
<dbReference type="SMART" id="SM00271">
    <property type="entry name" value="DnaJ"/>
    <property type="match status" value="1"/>
</dbReference>
<evidence type="ECO:0000256" key="4">
    <source>
        <dbReference type="ARBA" id="ARBA00045428"/>
    </source>
</evidence>
<dbReference type="Gene3D" id="1.10.287.110">
    <property type="entry name" value="DnaJ domain"/>
    <property type="match status" value="1"/>
</dbReference>
<reference evidence="10" key="1">
    <citation type="submission" date="2025-08" db="UniProtKB">
        <authorList>
            <consortium name="RefSeq"/>
        </authorList>
    </citation>
    <scope>IDENTIFICATION</scope>
    <source>
        <tissue evidence="10">Whole sample</tissue>
    </source>
</reference>
<dbReference type="RefSeq" id="XP_022300569.1">
    <property type="nucleotide sequence ID" value="XM_022444861.1"/>
</dbReference>
<dbReference type="GeneID" id="111108783"/>
<accession>A0A8B8BCR7</accession>